<evidence type="ECO:0000313" key="2">
    <source>
        <dbReference type="Proteomes" id="UP000184211"/>
    </source>
</evidence>
<organism evidence="1 2">
    <name type="scientific">Cognatishimia maritima</name>
    <dbReference type="NCBI Taxonomy" id="870908"/>
    <lineage>
        <taxon>Bacteria</taxon>
        <taxon>Pseudomonadati</taxon>
        <taxon>Pseudomonadota</taxon>
        <taxon>Alphaproteobacteria</taxon>
        <taxon>Rhodobacterales</taxon>
        <taxon>Paracoccaceae</taxon>
        <taxon>Cognatishimia</taxon>
    </lineage>
</organism>
<accession>A0A1M5UCX3</accession>
<evidence type="ECO:0000313" key="1">
    <source>
        <dbReference type="EMBL" id="SHH60799.1"/>
    </source>
</evidence>
<dbReference type="AlphaFoldDB" id="A0A1M5UCX3"/>
<keyword evidence="2" id="KW-1185">Reference proteome</keyword>
<dbReference type="EMBL" id="FQWM01000006">
    <property type="protein sequence ID" value="SHH60799.1"/>
    <property type="molecule type" value="Genomic_DNA"/>
</dbReference>
<proteinExistence type="predicted"/>
<reference evidence="2" key="1">
    <citation type="submission" date="2016-11" db="EMBL/GenBank/DDBJ databases">
        <authorList>
            <person name="Varghese N."/>
            <person name="Submissions S."/>
        </authorList>
    </citation>
    <scope>NUCLEOTIDE SEQUENCE [LARGE SCALE GENOMIC DNA]</scope>
    <source>
        <strain evidence="2">DSM 28223</strain>
    </source>
</reference>
<sequence>MQARCVGGAGDVPPADAANWIATDCMTGYSDGNEHAARQF</sequence>
<gene>
    <name evidence="1" type="ORF">SAMN04488044_2868</name>
</gene>
<name>A0A1M5UCX3_9RHOB</name>
<dbReference type="Proteomes" id="UP000184211">
    <property type="component" value="Unassembled WGS sequence"/>
</dbReference>
<protein>
    <submittedName>
        <fullName evidence="1">Uncharacterized protein</fullName>
    </submittedName>
</protein>